<accession>A0A077AZ11</accession>
<evidence type="ECO:0000313" key="2">
    <source>
        <dbReference type="Proteomes" id="UP000028926"/>
    </source>
</evidence>
<dbReference type="KEGG" id="paca:ID47_03005"/>
<organism evidence="1 2">
    <name type="scientific">Candidatus Odyssella acanthamoebae</name>
    <dbReference type="NCBI Taxonomy" id="91604"/>
    <lineage>
        <taxon>Bacteria</taxon>
        <taxon>Pseudomonadati</taxon>
        <taxon>Pseudomonadota</taxon>
        <taxon>Alphaproteobacteria</taxon>
        <taxon>Holosporales</taxon>
        <taxon>Candidatus Paracaedibacteraceae</taxon>
        <taxon>Candidatus Odyssella</taxon>
    </lineage>
</organism>
<dbReference type="AlphaFoldDB" id="A0A077AZ11"/>
<gene>
    <name evidence="1" type="ORF">ID47_03005</name>
</gene>
<dbReference type="HOGENOM" id="CLU_2732539_0_0_5"/>
<dbReference type="Proteomes" id="UP000028926">
    <property type="component" value="Chromosome"/>
</dbReference>
<keyword evidence="2" id="KW-1185">Reference proteome</keyword>
<sequence length="71" mass="8470">MRSYTFKLVNIDMEEYKNQLLETYKAAEALLEFNGLPADMGKVVRNFLEEIEKEFWRLGLKVKIVRREEGQ</sequence>
<dbReference type="RefSeq" id="WP_038463605.1">
    <property type="nucleotide sequence ID" value="NZ_CP008941.1"/>
</dbReference>
<evidence type="ECO:0000313" key="1">
    <source>
        <dbReference type="EMBL" id="AIK95925.1"/>
    </source>
</evidence>
<protein>
    <submittedName>
        <fullName evidence="1">Uncharacterized protein</fullName>
    </submittedName>
</protein>
<reference evidence="1 2" key="1">
    <citation type="submission" date="2014-07" db="EMBL/GenBank/DDBJ databases">
        <title>Comparative genomic insights into amoeba endosymbionts belonging to the families of Holosporaceae and Candidatus Midichloriaceae within Rickettsiales.</title>
        <authorList>
            <person name="Wang Z."/>
            <person name="Wu M."/>
        </authorList>
    </citation>
    <scope>NUCLEOTIDE SEQUENCE [LARGE SCALE GENOMIC DNA]</scope>
    <source>
        <strain evidence="1">PRA3</strain>
    </source>
</reference>
<dbReference type="STRING" id="91604.ID47_03005"/>
<dbReference type="EMBL" id="CP008941">
    <property type="protein sequence ID" value="AIK95925.1"/>
    <property type="molecule type" value="Genomic_DNA"/>
</dbReference>
<proteinExistence type="predicted"/>
<name>A0A077AZ11_9PROT</name>